<keyword evidence="7 14" id="KW-1133">Transmembrane helix</keyword>
<feature type="domain" description="Ig-like" evidence="16">
    <location>
        <begin position="250"/>
        <end position="354"/>
    </location>
</feature>
<dbReference type="AlphaFoldDB" id="A0A8J6FRQ6"/>
<evidence type="ECO:0000259" key="15">
    <source>
        <dbReference type="PROSITE" id="PS50104"/>
    </source>
</evidence>
<dbReference type="PANTHER" id="PTHR11890">
    <property type="entry name" value="INTERLEUKIN-1 RECEPTOR FAMILY MEMBER"/>
    <property type="match status" value="1"/>
</dbReference>
<comment type="caution">
    <text evidence="17">The sequence shown here is derived from an EMBL/GenBank/DDBJ whole genome shotgun (WGS) entry which is preliminary data.</text>
</comment>
<dbReference type="EMBL" id="WNTK01000001">
    <property type="protein sequence ID" value="KAG9492474.1"/>
    <property type="molecule type" value="Genomic_DNA"/>
</dbReference>
<evidence type="ECO:0000313" key="18">
    <source>
        <dbReference type="Proteomes" id="UP000770717"/>
    </source>
</evidence>
<evidence type="ECO:0000256" key="5">
    <source>
        <dbReference type="ARBA" id="ARBA00022737"/>
    </source>
</evidence>
<evidence type="ECO:0000256" key="13">
    <source>
        <dbReference type="ARBA" id="ARBA00023319"/>
    </source>
</evidence>
<feature type="transmembrane region" description="Helical" evidence="14">
    <location>
        <begin position="362"/>
        <end position="389"/>
    </location>
</feature>
<dbReference type="Pfam" id="PF01582">
    <property type="entry name" value="TIR"/>
    <property type="match status" value="1"/>
</dbReference>
<evidence type="ECO:0000259" key="16">
    <source>
        <dbReference type="PROSITE" id="PS50835"/>
    </source>
</evidence>
<dbReference type="GO" id="GO:0042008">
    <property type="term" value="F:interleukin-18 receptor activity"/>
    <property type="evidence" value="ECO:0007669"/>
    <property type="project" value="TreeGrafter"/>
</dbReference>
<evidence type="ECO:0000313" key="17">
    <source>
        <dbReference type="EMBL" id="KAG9492474.1"/>
    </source>
</evidence>
<evidence type="ECO:0000256" key="3">
    <source>
        <dbReference type="ARBA" id="ARBA00022692"/>
    </source>
</evidence>
<evidence type="ECO:0000256" key="14">
    <source>
        <dbReference type="SAM" id="Phobius"/>
    </source>
</evidence>
<dbReference type="PROSITE" id="PS50835">
    <property type="entry name" value="IG_LIKE"/>
    <property type="match status" value="3"/>
</dbReference>
<dbReference type="SMART" id="SM00255">
    <property type="entry name" value="TIR"/>
    <property type="match status" value="1"/>
</dbReference>
<dbReference type="Pfam" id="PF18452">
    <property type="entry name" value="Ig_6"/>
    <property type="match status" value="1"/>
</dbReference>
<evidence type="ECO:0000256" key="6">
    <source>
        <dbReference type="ARBA" id="ARBA00022801"/>
    </source>
</evidence>
<accession>A0A8J6FRQ6</accession>
<evidence type="ECO:0000256" key="7">
    <source>
        <dbReference type="ARBA" id="ARBA00022989"/>
    </source>
</evidence>
<dbReference type="CDD" id="cd00096">
    <property type="entry name" value="Ig"/>
    <property type="match status" value="1"/>
</dbReference>
<keyword evidence="9 14" id="KW-0472">Membrane</keyword>
<keyword evidence="13" id="KW-0393">Immunoglobulin domain</keyword>
<dbReference type="FunFam" id="3.40.50.10140:FF:000002">
    <property type="entry name" value="Interleukin 1 receptor accessory protein"/>
    <property type="match status" value="1"/>
</dbReference>
<keyword evidence="5" id="KW-0677">Repeat</keyword>
<dbReference type="PROSITE" id="PS50104">
    <property type="entry name" value="TIR"/>
    <property type="match status" value="1"/>
</dbReference>
<dbReference type="PRINTS" id="PR01537">
    <property type="entry name" value="INTRLKN1R1F"/>
</dbReference>
<name>A0A8J6FRQ6_ELECQ</name>
<proteinExistence type="inferred from homology"/>
<dbReference type="SUPFAM" id="SSF52200">
    <property type="entry name" value="Toll/Interleukin receptor TIR domain"/>
    <property type="match status" value="1"/>
</dbReference>
<dbReference type="InterPro" id="IPR041416">
    <property type="entry name" value="IL-1RAcP-like_ig"/>
</dbReference>
<dbReference type="InterPro" id="IPR013783">
    <property type="entry name" value="Ig-like_fold"/>
</dbReference>
<dbReference type="EMBL" id="WNTK01000001">
    <property type="protein sequence ID" value="KAG9492475.1"/>
    <property type="molecule type" value="Genomic_DNA"/>
</dbReference>
<feature type="domain" description="Ig-like" evidence="16">
    <location>
        <begin position="60"/>
        <end position="138"/>
    </location>
</feature>
<keyword evidence="10" id="KW-1015">Disulfide bond</keyword>
<comment type="subcellular location">
    <subcellularLocation>
        <location evidence="1">Membrane</location>
        <topology evidence="1">Single-pass type I membrane protein</topology>
    </subcellularLocation>
</comment>
<evidence type="ECO:0000256" key="10">
    <source>
        <dbReference type="ARBA" id="ARBA00023157"/>
    </source>
</evidence>
<comment type="similarity">
    <text evidence="2">Belongs to the interleukin-1 receptor family.</text>
</comment>
<evidence type="ECO:0000256" key="4">
    <source>
        <dbReference type="ARBA" id="ARBA00022729"/>
    </source>
</evidence>
<dbReference type="GO" id="GO:0016020">
    <property type="term" value="C:membrane"/>
    <property type="evidence" value="ECO:0007669"/>
    <property type="project" value="UniProtKB-SubCell"/>
</dbReference>
<keyword evidence="3 14" id="KW-0812">Transmembrane</keyword>
<gene>
    <name evidence="17" type="ORF">GDO78_000790</name>
</gene>
<keyword evidence="18" id="KW-1185">Reference proteome</keyword>
<evidence type="ECO:0000256" key="1">
    <source>
        <dbReference type="ARBA" id="ARBA00004479"/>
    </source>
</evidence>
<dbReference type="InterPro" id="IPR003599">
    <property type="entry name" value="Ig_sub"/>
</dbReference>
<dbReference type="SMART" id="SM00409">
    <property type="entry name" value="IG"/>
    <property type="match status" value="3"/>
</dbReference>
<evidence type="ECO:0008006" key="19">
    <source>
        <dbReference type="Google" id="ProtNLM"/>
    </source>
</evidence>
<protein>
    <recommendedName>
        <fullName evidence="19">Interleukin-18 receptor accessory protein</fullName>
    </recommendedName>
</protein>
<dbReference type="Gene3D" id="3.40.50.10140">
    <property type="entry name" value="Toll/interleukin-1 receptor homology (TIR) domain"/>
    <property type="match status" value="1"/>
</dbReference>
<dbReference type="InterPro" id="IPR035897">
    <property type="entry name" value="Toll_tir_struct_dom_sf"/>
</dbReference>
<dbReference type="InterPro" id="IPR015621">
    <property type="entry name" value="IL-1_rcpt_fam"/>
</dbReference>
<keyword evidence="4" id="KW-0732">Signal</keyword>
<dbReference type="SUPFAM" id="SSF48726">
    <property type="entry name" value="Immunoglobulin"/>
    <property type="match status" value="2"/>
</dbReference>
<evidence type="ECO:0000256" key="2">
    <source>
        <dbReference type="ARBA" id="ARBA00009752"/>
    </source>
</evidence>
<dbReference type="InterPro" id="IPR007110">
    <property type="entry name" value="Ig-like_dom"/>
</dbReference>
<evidence type="ECO:0000256" key="8">
    <source>
        <dbReference type="ARBA" id="ARBA00023027"/>
    </source>
</evidence>
<keyword evidence="12" id="KW-0325">Glycoprotein</keyword>
<dbReference type="InterPro" id="IPR000157">
    <property type="entry name" value="TIR_dom"/>
</dbReference>
<dbReference type="Proteomes" id="UP000770717">
    <property type="component" value="Unassembled WGS sequence"/>
</dbReference>
<keyword evidence="11" id="KW-0675">Receptor</keyword>
<evidence type="ECO:0000256" key="9">
    <source>
        <dbReference type="ARBA" id="ARBA00023136"/>
    </source>
</evidence>
<organism evidence="17 18">
    <name type="scientific">Eleutherodactylus coqui</name>
    <name type="common">Puerto Rican coqui</name>
    <dbReference type="NCBI Taxonomy" id="57060"/>
    <lineage>
        <taxon>Eukaryota</taxon>
        <taxon>Metazoa</taxon>
        <taxon>Chordata</taxon>
        <taxon>Craniata</taxon>
        <taxon>Vertebrata</taxon>
        <taxon>Euteleostomi</taxon>
        <taxon>Amphibia</taxon>
        <taxon>Batrachia</taxon>
        <taxon>Anura</taxon>
        <taxon>Neobatrachia</taxon>
        <taxon>Hyloidea</taxon>
        <taxon>Eleutherodactylidae</taxon>
        <taxon>Eleutherodactylinae</taxon>
        <taxon>Eleutherodactylus</taxon>
        <taxon>Eleutherodactylus</taxon>
    </lineage>
</organism>
<sequence>MNNWDISYYIEKYCMQNMISKFWLNLTFLVFTVKYAALEEVGVSDCSNEEPHYRYLVYPGEIVFFNCSLPTYKPIQAEENTIQWFYQKSDGSLEEVKSKNNLNLSVNGAALQISPLERKNSGTYMCRMKNVCMKMTVHVEDMESCPKYGPKSLFFRTIDIVSLSCPSINCYQGQNITNVTWYKTEKFLDVLSPDRFFLTISNNNIQFSTMYVEDTAIYTCDYNLPMNGKEWIVRATINVSVDVPDTQNPPDILDPTNGTEIKAELGKPFNLKCRIRFGYERSFNPLIKWRVVHPEVKEKLSGGRSLCSNTDYLKGYICNLAMTLDTVTDNDLRKIFECYAQNTVGNITTTVKLSKKEKDVVFLIYVLCISVVGLVIVLVGAGAVYVYWIEIVLFYRHYMSKDETVGDNKDFDAFISYATQTSEFSEETTEYSFNYEDERFATQLLPSVLEDNYNYKLCILQRDILPGGAYVEDIAKIIKKSRRAIFILSQRYITGPSLFELEAAVKCSLEEQESLKLILIKMKPFKEPETIPHIVKKALRAVPTVAWKGDLDNKSAHTTKFWKRIRYYMPVKKTRKM</sequence>
<dbReference type="Gene3D" id="2.60.40.10">
    <property type="entry name" value="Immunoglobulins"/>
    <property type="match status" value="3"/>
</dbReference>
<keyword evidence="8" id="KW-0520">NAD</keyword>
<dbReference type="PANTHER" id="PTHR11890:SF23">
    <property type="entry name" value="INTERLEUKIN-18 RECEPTOR ACCESSORY PROTEIN"/>
    <property type="match status" value="1"/>
</dbReference>
<dbReference type="FunFam" id="2.60.40.10:FF:000284">
    <property type="entry name" value="interleukin-1 receptor accessory protein-like 1"/>
    <property type="match status" value="1"/>
</dbReference>
<keyword evidence="6" id="KW-0378">Hydrolase</keyword>
<evidence type="ECO:0000256" key="12">
    <source>
        <dbReference type="ARBA" id="ARBA00023180"/>
    </source>
</evidence>
<dbReference type="GO" id="GO:0016787">
    <property type="term" value="F:hydrolase activity"/>
    <property type="evidence" value="ECO:0007669"/>
    <property type="project" value="UniProtKB-KW"/>
</dbReference>
<dbReference type="InterPro" id="IPR036179">
    <property type="entry name" value="Ig-like_dom_sf"/>
</dbReference>
<dbReference type="OrthoDB" id="6019866at2759"/>
<feature type="domain" description="TIR" evidence="15">
    <location>
        <begin position="409"/>
        <end position="569"/>
    </location>
</feature>
<reference evidence="17" key="1">
    <citation type="thesis" date="2020" institute="ProQuest LLC" country="789 East Eisenhower Parkway, Ann Arbor, MI, USA">
        <title>Comparative Genomics and Chromosome Evolution.</title>
        <authorList>
            <person name="Mudd A.B."/>
        </authorList>
    </citation>
    <scope>NUCLEOTIDE SEQUENCE</scope>
    <source>
        <strain evidence="17">HN-11 Male</strain>
        <tissue evidence="17">Kidney and liver</tissue>
    </source>
</reference>
<evidence type="ECO:0000256" key="11">
    <source>
        <dbReference type="ARBA" id="ARBA00023170"/>
    </source>
</evidence>
<feature type="domain" description="Ig-like" evidence="16">
    <location>
        <begin position="146"/>
        <end position="220"/>
    </location>
</feature>